<feature type="transmembrane region" description="Helical" evidence="8">
    <location>
        <begin position="267"/>
        <end position="289"/>
    </location>
</feature>
<dbReference type="InterPro" id="IPR009003">
    <property type="entry name" value="Peptidase_S1_PA"/>
</dbReference>
<dbReference type="InterPro" id="IPR043504">
    <property type="entry name" value="Peptidase_S1_PA_chymotrypsin"/>
</dbReference>
<evidence type="ECO:0000256" key="3">
    <source>
        <dbReference type="ARBA" id="ARBA00022801"/>
    </source>
</evidence>
<dbReference type="PRINTS" id="PR00722">
    <property type="entry name" value="CHYMOTRYPSIN"/>
</dbReference>
<gene>
    <name evidence="10" type="ORF">GDO78_022963</name>
</gene>
<evidence type="ECO:0000256" key="2">
    <source>
        <dbReference type="ARBA" id="ARBA00022729"/>
    </source>
</evidence>
<dbReference type="InterPro" id="IPR001314">
    <property type="entry name" value="Peptidase_S1A"/>
</dbReference>
<evidence type="ECO:0000256" key="7">
    <source>
        <dbReference type="RuleBase" id="RU363034"/>
    </source>
</evidence>
<dbReference type="SUPFAM" id="SSF50494">
    <property type="entry name" value="Trypsin-like serine proteases"/>
    <property type="match status" value="1"/>
</dbReference>
<dbReference type="SMART" id="SM00020">
    <property type="entry name" value="Tryp_SPc"/>
    <property type="match status" value="1"/>
</dbReference>
<keyword evidence="8" id="KW-0812">Transmembrane</keyword>
<keyword evidence="6" id="KW-0325">Glycoprotein</keyword>
<dbReference type="InterPro" id="IPR001254">
    <property type="entry name" value="Trypsin_dom"/>
</dbReference>
<comment type="caution">
    <text evidence="10">The sequence shown here is derived from an EMBL/GenBank/DDBJ whole genome shotgun (WGS) entry which is preliminary data.</text>
</comment>
<proteinExistence type="predicted"/>
<evidence type="ECO:0000259" key="9">
    <source>
        <dbReference type="PROSITE" id="PS50240"/>
    </source>
</evidence>
<keyword evidence="4 7" id="KW-0720">Serine protease</keyword>
<dbReference type="OrthoDB" id="93664at2759"/>
<keyword evidence="5" id="KW-1015">Disulfide bond</keyword>
<reference evidence="10" key="1">
    <citation type="thesis" date="2020" institute="ProQuest LLC" country="789 East Eisenhower Parkway, Ann Arbor, MI, USA">
        <title>Comparative Genomics and Chromosome Evolution.</title>
        <authorList>
            <person name="Mudd A.B."/>
        </authorList>
    </citation>
    <scope>NUCLEOTIDE SEQUENCE</scope>
    <source>
        <strain evidence="10">HN-11 Male</strain>
        <tissue evidence="10">Kidney and liver</tissue>
    </source>
</reference>
<keyword evidence="3 7" id="KW-0378">Hydrolase</keyword>
<evidence type="ECO:0000256" key="8">
    <source>
        <dbReference type="SAM" id="Phobius"/>
    </source>
</evidence>
<feature type="domain" description="Peptidase S1" evidence="9">
    <location>
        <begin position="1"/>
        <end position="242"/>
    </location>
</feature>
<keyword evidence="2" id="KW-0732">Signal</keyword>
<dbReference type="Gene3D" id="2.40.10.10">
    <property type="entry name" value="Trypsin-like serine proteases"/>
    <property type="match status" value="2"/>
</dbReference>
<keyword evidence="1 7" id="KW-0645">Protease</keyword>
<keyword evidence="11" id="KW-1185">Reference proteome</keyword>
<sequence length="290" mass="31278">MGGHSVQPGAWPWQVSLRFKGRHFCGGSLISRTWVVSAAHCITSSVTTSTLSIRLGVYQLSEPSPEETSVNVKRIIRNPNYIDVGSMGDISLIELVANVTFTSFILPVCLPTANISFPMGLMCWVTGWGDIGFGVGLSSPQILQEVRMPLIDAKTCDSLYHLQSSIVSSTALVLNDMICAGYKAGGKDSCQGDSGGPLVCAVDEQWFLAGLVSWGDGCGKVNRPGVYTKVAYYVNWIKENAPESEANILNVTFTGTINKDAYLFRNIASGATSIPYVLLILCIVALLIIW</sequence>
<evidence type="ECO:0000256" key="6">
    <source>
        <dbReference type="ARBA" id="ARBA00023180"/>
    </source>
</evidence>
<dbReference type="EMBL" id="WNTK01000926">
    <property type="protein sequence ID" value="KAG9468328.1"/>
    <property type="molecule type" value="Genomic_DNA"/>
</dbReference>
<evidence type="ECO:0000313" key="10">
    <source>
        <dbReference type="EMBL" id="KAG9468328.1"/>
    </source>
</evidence>
<dbReference type="PANTHER" id="PTHR24253">
    <property type="entry name" value="TRANSMEMBRANE PROTEASE SERINE"/>
    <property type="match status" value="1"/>
</dbReference>
<name>A0A8J6EFR5_ELECQ</name>
<organism evidence="10 11">
    <name type="scientific">Eleutherodactylus coqui</name>
    <name type="common">Puerto Rican coqui</name>
    <dbReference type="NCBI Taxonomy" id="57060"/>
    <lineage>
        <taxon>Eukaryota</taxon>
        <taxon>Metazoa</taxon>
        <taxon>Chordata</taxon>
        <taxon>Craniata</taxon>
        <taxon>Vertebrata</taxon>
        <taxon>Euteleostomi</taxon>
        <taxon>Amphibia</taxon>
        <taxon>Batrachia</taxon>
        <taxon>Anura</taxon>
        <taxon>Neobatrachia</taxon>
        <taxon>Hyloidea</taxon>
        <taxon>Eleutherodactylidae</taxon>
        <taxon>Eleutherodactylinae</taxon>
        <taxon>Eleutherodactylus</taxon>
        <taxon>Eleutherodactylus</taxon>
    </lineage>
</organism>
<dbReference type="Pfam" id="PF00089">
    <property type="entry name" value="Trypsin"/>
    <property type="match status" value="1"/>
</dbReference>
<dbReference type="PROSITE" id="PS00135">
    <property type="entry name" value="TRYPSIN_SER"/>
    <property type="match status" value="1"/>
</dbReference>
<keyword evidence="8" id="KW-0472">Membrane</keyword>
<evidence type="ECO:0000256" key="1">
    <source>
        <dbReference type="ARBA" id="ARBA00022670"/>
    </source>
</evidence>
<dbReference type="CDD" id="cd00190">
    <property type="entry name" value="Tryp_SPc"/>
    <property type="match status" value="1"/>
</dbReference>
<dbReference type="PROSITE" id="PS50240">
    <property type="entry name" value="TRYPSIN_DOM"/>
    <property type="match status" value="1"/>
</dbReference>
<dbReference type="AlphaFoldDB" id="A0A8J6EFR5"/>
<dbReference type="GO" id="GO:0004252">
    <property type="term" value="F:serine-type endopeptidase activity"/>
    <property type="evidence" value="ECO:0007669"/>
    <property type="project" value="InterPro"/>
</dbReference>
<dbReference type="PROSITE" id="PS00134">
    <property type="entry name" value="TRYPSIN_HIS"/>
    <property type="match status" value="1"/>
</dbReference>
<dbReference type="PANTHER" id="PTHR24253:SF144">
    <property type="entry name" value="CHYMOTRYPSIN-LIKE PROTEASE CTRL-1-RELATED"/>
    <property type="match status" value="1"/>
</dbReference>
<evidence type="ECO:0000313" key="11">
    <source>
        <dbReference type="Proteomes" id="UP000770717"/>
    </source>
</evidence>
<dbReference type="GO" id="GO:0006508">
    <property type="term" value="P:proteolysis"/>
    <property type="evidence" value="ECO:0007669"/>
    <property type="project" value="UniProtKB-KW"/>
</dbReference>
<dbReference type="InterPro" id="IPR018114">
    <property type="entry name" value="TRYPSIN_HIS"/>
</dbReference>
<dbReference type="InterPro" id="IPR033116">
    <property type="entry name" value="TRYPSIN_SER"/>
</dbReference>
<protein>
    <recommendedName>
        <fullName evidence="9">Peptidase S1 domain-containing protein</fullName>
    </recommendedName>
</protein>
<evidence type="ECO:0000256" key="4">
    <source>
        <dbReference type="ARBA" id="ARBA00022825"/>
    </source>
</evidence>
<dbReference type="FunFam" id="2.40.10.10:FF:000039">
    <property type="entry name" value="Brain-specific serine protease 4"/>
    <property type="match status" value="1"/>
</dbReference>
<accession>A0A8J6EFR5</accession>
<evidence type="ECO:0000256" key="5">
    <source>
        <dbReference type="ARBA" id="ARBA00023157"/>
    </source>
</evidence>
<dbReference type="Proteomes" id="UP000770717">
    <property type="component" value="Unassembled WGS sequence"/>
</dbReference>
<keyword evidence="8" id="KW-1133">Transmembrane helix</keyword>